<gene>
    <name evidence="1" type="ORF">LCGC14_2684020</name>
</gene>
<comment type="caution">
    <text evidence="1">The sequence shown here is derived from an EMBL/GenBank/DDBJ whole genome shotgun (WGS) entry which is preliminary data.</text>
</comment>
<proteinExistence type="predicted"/>
<protein>
    <submittedName>
        <fullName evidence="1">Uncharacterized protein</fullName>
    </submittedName>
</protein>
<accession>A0A0F9A813</accession>
<dbReference type="AlphaFoldDB" id="A0A0F9A813"/>
<evidence type="ECO:0000313" key="1">
    <source>
        <dbReference type="EMBL" id="KKK94325.1"/>
    </source>
</evidence>
<organism evidence="1">
    <name type="scientific">marine sediment metagenome</name>
    <dbReference type="NCBI Taxonomy" id="412755"/>
    <lineage>
        <taxon>unclassified sequences</taxon>
        <taxon>metagenomes</taxon>
        <taxon>ecological metagenomes</taxon>
    </lineage>
</organism>
<sequence>MASEVGICNEALSEIGAASILALDQDDKNARECNKRYASLRDKLLRAHPWNFAGARAKLGQL</sequence>
<dbReference type="EMBL" id="LAZR01047394">
    <property type="protein sequence ID" value="KKK94325.1"/>
    <property type="molecule type" value="Genomic_DNA"/>
</dbReference>
<name>A0A0F9A813_9ZZZZ</name>
<reference evidence="1" key="1">
    <citation type="journal article" date="2015" name="Nature">
        <title>Complex archaea that bridge the gap between prokaryotes and eukaryotes.</title>
        <authorList>
            <person name="Spang A."/>
            <person name="Saw J.H."/>
            <person name="Jorgensen S.L."/>
            <person name="Zaremba-Niedzwiedzka K."/>
            <person name="Martijn J."/>
            <person name="Lind A.E."/>
            <person name="van Eijk R."/>
            <person name="Schleper C."/>
            <person name="Guy L."/>
            <person name="Ettema T.J."/>
        </authorList>
    </citation>
    <scope>NUCLEOTIDE SEQUENCE</scope>
</reference>
<feature type="non-terminal residue" evidence="1">
    <location>
        <position position="62"/>
    </location>
</feature>